<evidence type="ECO:0000313" key="6">
    <source>
        <dbReference type="EMBL" id="MCC2136553.1"/>
    </source>
</evidence>
<dbReference type="Gene3D" id="1.10.1660.10">
    <property type="match status" value="1"/>
</dbReference>
<dbReference type="PANTHER" id="PTHR30204:SF69">
    <property type="entry name" value="MERR-FAMILY TRANSCRIPTIONAL REGULATOR"/>
    <property type="match status" value="1"/>
</dbReference>
<evidence type="ECO:0000256" key="2">
    <source>
        <dbReference type="ARBA" id="ARBA00023015"/>
    </source>
</evidence>
<dbReference type="PROSITE" id="PS50937">
    <property type="entry name" value="HTH_MERR_2"/>
    <property type="match status" value="1"/>
</dbReference>
<gene>
    <name evidence="6" type="ORF">LKD31_05940</name>
</gene>
<dbReference type="AlphaFoldDB" id="A0AAE3AL26"/>
<dbReference type="EMBL" id="JAJEQC010000004">
    <property type="protein sequence ID" value="MCC2136553.1"/>
    <property type="molecule type" value="Genomic_DNA"/>
</dbReference>
<keyword evidence="3" id="KW-0238">DNA-binding</keyword>
<dbReference type="PANTHER" id="PTHR30204">
    <property type="entry name" value="REDOX-CYCLING DRUG-SENSING TRANSCRIPTIONAL ACTIVATOR SOXR"/>
    <property type="match status" value="1"/>
</dbReference>
<dbReference type="CDD" id="cd00592">
    <property type="entry name" value="HTH_MerR-like"/>
    <property type="match status" value="1"/>
</dbReference>
<dbReference type="GO" id="GO:0003677">
    <property type="term" value="F:DNA binding"/>
    <property type="evidence" value="ECO:0007669"/>
    <property type="project" value="UniProtKB-KW"/>
</dbReference>
<dbReference type="Proteomes" id="UP001199424">
    <property type="component" value="Unassembled WGS sequence"/>
</dbReference>
<dbReference type="SMART" id="SM00422">
    <property type="entry name" value="HTH_MERR"/>
    <property type="match status" value="1"/>
</dbReference>
<protein>
    <submittedName>
        <fullName evidence="6">MerR family transcriptional regulator</fullName>
    </submittedName>
</protein>
<proteinExistence type="predicted"/>
<evidence type="ECO:0000256" key="4">
    <source>
        <dbReference type="ARBA" id="ARBA00023163"/>
    </source>
</evidence>
<keyword evidence="1" id="KW-0678">Repressor</keyword>
<dbReference type="InterPro" id="IPR000551">
    <property type="entry name" value="MerR-type_HTH_dom"/>
</dbReference>
<dbReference type="GO" id="GO:0003700">
    <property type="term" value="F:DNA-binding transcription factor activity"/>
    <property type="evidence" value="ECO:0007669"/>
    <property type="project" value="InterPro"/>
</dbReference>
<keyword evidence="7" id="KW-1185">Reference proteome</keyword>
<dbReference type="SUPFAM" id="SSF46955">
    <property type="entry name" value="Putative DNA-binding domain"/>
    <property type="match status" value="1"/>
</dbReference>
<accession>A0AAE3AL26</accession>
<organism evidence="6 7">
    <name type="scientific">Hominenteromicrobium mulieris</name>
    <dbReference type="NCBI Taxonomy" id="2885357"/>
    <lineage>
        <taxon>Bacteria</taxon>
        <taxon>Bacillati</taxon>
        <taxon>Bacillota</taxon>
        <taxon>Clostridia</taxon>
        <taxon>Eubacteriales</taxon>
        <taxon>Oscillospiraceae</taxon>
        <taxon>Hominenteromicrobium</taxon>
    </lineage>
</organism>
<keyword evidence="2" id="KW-0805">Transcription regulation</keyword>
<dbReference type="Pfam" id="PF13411">
    <property type="entry name" value="MerR_1"/>
    <property type="match status" value="1"/>
</dbReference>
<sequence length="250" mass="29534">MKDGFQINEISKFFNVPASTLRYWEEMGVLAAKKNPENGYRIYTVSDLMTISDILFYKNLGIPLKKIRDMEKMDLQAHQDLCVQQAKTIRQQQLALEQRMKKLQFHIEALEMICKLQERPYTEEKVDADCIVPFELIEIEKLKRYIQNPYVYSRVQHSSCMEQEQRGLSVTCSRKEVENYKNTLWKNNGGKYVVCLMKEEIADGYPNDLEIHLAEIQRIYKTGYVISRFLTCAQENGKTYDFYKTYIEIL</sequence>
<comment type="caution">
    <text evidence="6">The sequence shown here is derived from an EMBL/GenBank/DDBJ whole genome shotgun (WGS) entry which is preliminary data.</text>
</comment>
<name>A0AAE3AL26_9FIRM</name>
<dbReference type="RefSeq" id="WP_308449015.1">
    <property type="nucleotide sequence ID" value="NZ_JAJEQC010000004.1"/>
</dbReference>
<evidence type="ECO:0000256" key="3">
    <source>
        <dbReference type="ARBA" id="ARBA00023125"/>
    </source>
</evidence>
<dbReference type="InterPro" id="IPR047057">
    <property type="entry name" value="MerR_fam"/>
</dbReference>
<evidence type="ECO:0000256" key="1">
    <source>
        <dbReference type="ARBA" id="ARBA00022491"/>
    </source>
</evidence>
<keyword evidence="4" id="KW-0804">Transcription</keyword>
<dbReference type="InterPro" id="IPR009061">
    <property type="entry name" value="DNA-bd_dom_put_sf"/>
</dbReference>
<feature type="domain" description="HTH merR-type" evidence="5">
    <location>
        <begin position="4"/>
        <end position="73"/>
    </location>
</feature>
<reference evidence="6" key="1">
    <citation type="submission" date="2021-10" db="EMBL/GenBank/DDBJ databases">
        <title>Anaerobic single-cell dispensing facilitates the cultivation of human gut bacteria.</title>
        <authorList>
            <person name="Afrizal A."/>
        </authorList>
    </citation>
    <scope>NUCLEOTIDE SEQUENCE</scope>
    <source>
        <strain evidence="6">CLA-AA-H250</strain>
    </source>
</reference>
<evidence type="ECO:0000313" key="7">
    <source>
        <dbReference type="Proteomes" id="UP001199424"/>
    </source>
</evidence>
<evidence type="ECO:0000259" key="5">
    <source>
        <dbReference type="PROSITE" id="PS50937"/>
    </source>
</evidence>